<evidence type="ECO:0000256" key="5">
    <source>
        <dbReference type="ARBA" id="ARBA00022989"/>
    </source>
</evidence>
<name>T1D4C1_9ZZZZ</name>
<feature type="non-terminal residue" evidence="8">
    <location>
        <position position="130"/>
    </location>
</feature>
<protein>
    <submittedName>
        <fullName evidence="8">Permease of the major facilitator superfamily</fullName>
    </submittedName>
</protein>
<dbReference type="PANTHER" id="PTHR23513:SF9">
    <property type="entry name" value="ENTEROBACTIN EXPORTER ENTS"/>
    <property type="match status" value="1"/>
</dbReference>
<evidence type="ECO:0000256" key="4">
    <source>
        <dbReference type="ARBA" id="ARBA00022692"/>
    </source>
</evidence>
<accession>T1D4C1</accession>
<dbReference type="EMBL" id="AUZX01002282">
    <property type="protein sequence ID" value="EQD77140.1"/>
    <property type="molecule type" value="Genomic_DNA"/>
</dbReference>
<feature type="transmembrane region" description="Helical" evidence="7">
    <location>
        <begin position="35"/>
        <end position="54"/>
    </location>
</feature>
<gene>
    <name evidence="8" type="ORF">B1A_03103</name>
</gene>
<comment type="caution">
    <text evidence="8">The sequence shown here is derived from an EMBL/GenBank/DDBJ whole genome shotgun (WGS) entry which is preliminary data.</text>
</comment>
<keyword evidence="5 7" id="KW-1133">Transmembrane helix</keyword>
<evidence type="ECO:0000256" key="1">
    <source>
        <dbReference type="ARBA" id="ARBA00004651"/>
    </source>
</evidence>
<sequence>MLYMILFFAATNALNDVEAVLVPVLARIVLHLPAWAFGALSTAFGVGALAGAWLGMRVDHQGRHRLAWVLGPMAIFGFTIVGMGFSRDGAWLAAAYAVLGLSFAVSEVVTSSLWQRMVPDEVPGTVMSTM</sequence>
<keyword evidence="3" id="KW-1003">Cell membrane</keyword>
<dbReference type="SUPFAM" id="SSF103473">
    <property type="entry name" value="MFS general substrate transporter"/>
    <property type="match status" value="1"/>
</dbReference>
<evidence type="ECO:0000256" key="7">
    <source>
        <dbReference type="SAM" id="Phobius"/>
    </source>
</evidence>
<dbReference type="Gene3D" id="1.20.1250.20">
    <property type="entry name" value="MFS general substrate transporter like domains"/>
    <property type="match status" value="1"/>
</dbReference>
<dbReference type="PANTHER" id="PTHR23513">
    <property type="entry name" value="INTEGRAL MEMBRANE EFFLUX PROTEIN-RELATED"/>
    <property type="match status" value="1"/>
</dbReference>
<organism evidence="8">
    <name type="scientific">mine drainage metagenome</name>
    <dbReference type="NCBI Taxonomy" id="410659"/>
    <lineage>
        <taxon>unclassified sequences</taxon>
        <taxon>metagenomes</taxon>
        <taxon>ecological metagenomes</taxon>
    </lineage>
</organism>
<evidence type="ECO:0000256" key="6">
    <source>
        <dbReference type="ARBA" id="ARBA00023136"/>
    </source>
</evidence>
<evidence type="ECO:0000313" key="8">
    <source>
        <dbReference type="EMBL" id="EQD77140.1"/>
    </source>
</evidence>
<dbReference type="AlphaFoldDB" id="T1D4C1"/>
<reference evidence="8" key="2">
    <citation type="journal article" date="2014" name="ISME J.">
        <title>Microbial stratification in low pH oxic and suboxic macroscopic growths along an acid mine drainage.</title>
        <authorList>
            <person name="Mendez-Garcia C."/>
            <person name="Mesa V."/>
            <person name="Sprenger R.R."/>
            <person name="Richter M."/>
            <person name="Diez M.S."/>
            <person name="Solano J."/>
            <person name="Bargiela R."/>
            <person name="Golyshina O.V."/>
            <person name="Manteca A."/>
            <person name="Ramos J.L."/>
            <person name="Gallego J.R."/>
            <person name="Llorente I."/>
            <person name="Martins Dos Santos V.A."/>
            <person name="Jensen O.N."/>
            <person name="Pelaez A.I."/>
            <person name="Sanchez J."/>
            <person name="Ferrer M."/>
        </authorList>
    </citation>
    <scope>NUCLEOTIDE SEQUENCE</scope>
</reference>
<reference evidence="8" key="1">
    <citation type="submission" date="2013-08" db="EMBL/GenBank/DDBJ databases">
        <authorList>
            <person name="Mendez C."/>
            <person name="Richter M."/>
            <person name="Ferrer M."/>
            <person name="Sanchez J."/>
        </authorList>
    </citation>
    <scope>NUCLEOTIDE SEQUENCE</scope>
</reference>
<dbReference type="GO" id="GO:0005886">
    <property type="term" value="C:plasma membrane"/>
    <property type="evidence" value="ECO:0007669"/>
    <property type="project" value="UniProtKB-SubCell"/>
</dbReference>
<proteinExistence type="predicted"/>
<dbReference type="InterPro" id="IPR036259">
    <property type="entry name" value="MFS_trans_sf"/>
</dbReference>
<keyword evidence="2" id="KW-0813">Transport</keyword>
<evidence type="ECO:0000256" key="3">
    <source>
        <dbReference type="ARBA" id="ARBA00022475"/>
    </source>
</evidence>
<keyword evidence="6 7" id="KW-0472">Membrane</keyword>
<comment type="subcellular location">
    <subcellularLocation>
        <location evidence="1">Cell membrane</location>
        <topology evidence="1">Multi-pass membrane protein</topology>
    </subcellularLocation>
</comment>
<keyword evidence="4 7" id="KW-0812">Transmembrane</keyword>
<evidence type="ECO:0000256" key="2">
    <source>
        <dbReference type="ARBA" id="ARBA00022448"/>
    </source>
</evidence>
<feature type="transmembrane region" description="Helical" evidence="7">
    <location>
        <begin position="66"/>
        <end position="85"/>
    </location>
</feature>
<feature type="transmembrane region" description="Helical" evidence="7">
    <location>
        <begin position="91"/>
        <end position="109"/>
    </location>
</feature>